<sequence length="160" mass="18162">MQTVQFQVRLHPTIKGMLELLTQLSMRSMSALCLFLLQRSFETGSVRETAVTLDKAVRLMRPNTLRLSLFLHTSIANAARANSKSMNAEINARLFDQAADLLESPMYNRRATSNEWLILQYLSEQQGEALRRRATDQSMDIFQYAAMLMLGELNSASEEA</sequence>
<proteinExistence type="predicted"/>
<evidence type="ECO:0008006" key="3">
    <source>
        <dbReference type="Google" id="ProtNLM"/>
    </source>
</evidence>
<evidence type="ECO:0000313" key="2">
    <source>
        <dbReference type="Proteomes" id="UP000076489"/>
    </source>
</evidence>
<gene>
    <name evidence="1" type="ORF">A1D17_03580</name>
</gene>
<evidence type="ECO:0000313" key="1">
    <source>
        <dbReference type="EMBL" id="KZN20632.1"/>
    </source>
</evidence>
<dbReference type="AlphaFoldDB" id="A0A161ZFH6"/>
<dbReference type="InterPro" id="IPR013321">
    <property type="entry name" value="Arc_rbn_hlx_hlx"/>
</dbReference>
<reference evidence="1 2" key="2">
    <citation type="journal article" date="2018" name="Nature">
        <title>Mutant phenotypes for thousands of bacterial genes of unknown function.</title>
        <authorList>
            <person name="Price M.N."/>
            <person name="Wetmore K.M."/>
            <person name="Waters R.J."/>
            <person name="Callaghan M."/>
            <person name="Ray J."/>
            <person name="Liu H."/>
            <person name="Kuehl J.V."/>
            <person name="Melnyk R.A."/>
            <person name="Lamson J.S."/>
            <person name="Suh Y."/>
            <person name="Carlson H.K."/>
            <person name="Esquivel Z."/>
            <person name="Sadeeshkumar H."/>
            <person name="Chakraborty R."/>
            <person name="Zane G.M."/>
            <person name="Rubin B.E."/>
            <person name="Wall J.D."/>
            <person name="Visel A."/>
            <person name="Bristow J."/>
            <person name="Blow M.J."/>
            <person name="Arkin A.P."/>
            <person name="Deutschbauer A.M."/>
        </authorList>
    </citation>
    <scope>NUCLEOTIDE SEQUENCE [LARGE SCALE GENOMIC DNA]</scope>
    <source>
        <strain evidence="1 2">FW300-N1B4</strain>
    </source>
</reference>
<dbReference type="GO" id="GO:0006355">
    <property type="term" value="P:regulation of DNA-templated transcription"/>
    <property type="evidence" value="ECO:0007669"/>
    <property type="project" value="InterPro"/>
</dbReference>
<dbReference type="EMBL" id="LUKJ01000002">
    <property type="protein sequence ID" value="KZN20632.1"/>
    <property type="molecule type" value="Genomic_DNA"/>
</dbReference>
<organism evidence="1 2">
    <name type="scientific">Pseudomonas fluorescens</name>
    <dbReference type="NCBI Taxonomy" id="294"/>
    <lineage>
        <taxon>Bacteria</taxon>
        <taxon>Pseudomonadati</taxon>
        <taxon>Pseudomonadota</taxon>
        <taxon>Gammaproteobacteria</taxon>
        <taxon>Pseudomonadales</taxon>
        <taxon>Pseudomonadaceae</taxon>
        <taxon>Pseudomonas</taxon>
    </lineage>
</organism>
<dbReference type="Gene3D" id="1.10.1220.10">
    <property type="entry name" value="Met repressor-like"/>
    <property type="match status" value="1"/>
</dbReference>
<reference evidence="2" key="1">
    <citation type="submission" date="2016-03" db="EMBL/GenBank/DDBJ databases">
        <authorList>
            <person name="Ray J."/>
            <person name="Price M."/>
            <person name="Deutschbauer A."/>
        </authorList>
    </citation>
    <scope>NUCLEOTIDE SEQUENCE [LARGE SCALE GENOMIC DNA]</scope>
    <source>
        <strain evidence="2">FW300-N1B4</strain>
    </source>
</reference>
<accession>A0A161ZFH6</accession>
<protein>
    <recommendedName>
        <fullName evidence="3">Arc-like DNA binding domain-containing protein</fullName>
    </recommendedName>
</protein>
<dbReference type="Proteomes" id="UP000076489">
    <property type="component" value="Unassembled WGS sequence"/>
</dbReference>
<name>A0A161ZFH6_PSEFL</name>
<comment type="caution">
    <text evidence="1">The sequence shown here is derived from an EMBL/GenBank/DDBJ whole genome shotgun (WGS) entry which is preliminary data.</text>
</comment>